<evidence type="ECO:0000259" key="3">
    <source>
        <dbReference type="PROSITE" id="PS51082"/>
    </source>
</evidence>
<feature type="compositionally biased region" description="Low complexity" evidence="2">
    <location>
        <begin position="42"/>
        <end position="61"/>
    </location>
</feature>
<feature type="compositionally biased region" description="Basic and acidic residues" evidence="2">
    <location>
        <begin position="90"/>
        <end position="111"/>
    </location>
</feature>
<feature type="compositionally biased region" description="Basic and acidic residues" evidence="2">
    <location>
        <begin position="123"/>
        <end position="145"/>
    </location>
</feature>
<reference evidence="5" key="1">
    <citation type="submission" date="2025-08" db="UniProtKB">
        <authorList>
            <consortium name="RefSeq"/>
        </authorList>
    </citation>
    <scope>IDENTIFICATION</scope>
    <source>
        <strain evidence="5">15085-1641.00</strain>
        <tissue evidence="5">Whole body</tissue>
    </source>
</reference>
<dbReference type="OrthoDB" id="6157464at2759"/>
<feature type="coiled-coil region" evidence="1">
    <location>
        <begin position="637"/>
        <end position="692"/>
    </location>
</feature>
<accession>A0A6J1MH74</accession>
<feature type="compositionally biased region" description="Basic and acidic residues" evidence="2">
    <location>
        <begin position="734"/>
        <end position="748"/>
    </location>
</feature>
<evidence type="ECO:0000313" key="5">
    <source>
        <dbReference type="RefSeq" id="XP_023178454.2"/>
    </source>
</evidence>
<dbReference type="KEGG" id="dhe:111604584"/>
<feature type="compositionally biased region" description="Acidic residues" evidence="2">
    <location>
        <begin position="276"/>
        <end position="288"/>
    </location>
</feature>
<feature type="region of interest" description="Disordered" evidence="2">
    <location>
        <begin position="714"/>
        <end position="779"/>
    </location>
</feature>
<evidence type="ECO:0000256" key="1">
    <source>
        <dbReference type="SAM" id="Coils"/>
    </source>
</evidence>
<feature type="compositionally biased region" description="Basic and acidic residues" evidence="2">
    <location>
        <begin position="764"/>
        <end position="779"/>
    </location>
</feature>
<organism evidence="4 5">
    <name type="scientific">Drosophila hydei</name>
    <name type="common">Fruit fly</name>
    <dbReference type="NCBI Taxonomy" id="7224"/>
    <lineage>
        <taxon>Eukaryota</taxon>
        <taxon>Metazoa</taxon>
        <taxon>Ecdysozoa</taxon>
        <taxon>Arthropoda</taxon>
        <taxon>Hexapoda</taxon>
        <taxon>Insecta</taxon>
        <taxon>Pterygota</taxon>
        <taxon>Neoptera</taxon>
        <taxon>Endopterygota</taxon>
        <taxon>Diptera</taxon>
        <taxon>Brachycera</taxon>
        <taxon>Muscomorpha</taxon>
        <taxon>Ephydroidea</taxon>
        <taxon>Drosophilidae</taxon>
        <taxon>Drosophila</taxon>
    </lineage>
</organism>
<dbReference type="Proteomes" id="UP000504633">
    <property type="component" value="Unplaced"/>
</dbReference>
<feature type="compositionally biased region" description="Basic and acidic residues" evidence="2">
    <location>
        <begin position="405"/>
        <end position="429"/>
    </location>
</feature>
<keyword evidence="4" id="KW-1185">Reference proteome</keyword>
<feature type="compositionally biased region" description="Pro residues" evidence="2">
    <location>
        <begin position="370"/>
        <end position="391"/>
    </location>
</feature>
<feature type="region of interest" description="Disordered" evidence="2">
    <location>
        <begin position="1"/>
        <end position="297"/>
    </location>
</feature>
<evidence type="ECO:0000256" key="2">
    <source>
        <dbReference type="SAM" id="MobiDB-lite"/>
    </source>
</evidence>
<dbReference type="GO" id="GO:0003779">
    <property type="term" value="F:actin binding"/>
    <property type="evidence" value="ECO:0007669"/>
    <property type="project" value="InterPro"/>
</dbReference>
<dbReference type="Pfam" id="PF02205">
    <property type="entry name" value="WH2"/>
    <property type="match status" value="1"/>
</dbReference>
<feature type="compositionally biased region" description="Gly residues" evidence="2">
    <location>
        <begin position="16"/>
        <end position="26"/>
    </location>
</feature>
<proteinExistence type="predicted"/>
<feature type="region of interest" description="Disordered" evidence="2">
    <location>
        <begin position="330"/>
        <end position="429"/>
    </location>
</feature>
<sequence>MPFVTPRSTTSAGSAAGTGAGAGSGTGRTTFRPPWVKEDAAVTKPATTPWAKKAAAAAATKENGEKAAPATSTTNSKAKPAPTTTAAAKKTAEPAKKTPEPAKKVAVEPVKKTTAATAAAAKKQAEPAKKAVAEPVKKSALEPVKKSNLVAKKPLAKKKEPTPPPESSSEEEESEEEEEEETEEETETEEESEEEASEEDEDEEDEDDDDDDDDDDDTTLDAKVPEHVKKAAQLRPTQTNKKAEESELTQRFTLEKPKLRSVVVKRDKSMKKVSPDDDDEAVDGETEEEREKRLRFKLEKPKLRHVKREEKPLPSKSTDNLLKIRPVLKKVPKVDEILKEPKEEPKPEFKTKTLRKAPSIKREPSIKNVPAPPPLPSLVPKAPPPPPPPLAPGEKRVLSDTQKQTLEKLKSRPRRRPDWSEMMKEVESGKKLRHVACNDRSQPVLTCKSMTKVDDKFIYETEKDNSHNKLLKQIQGGVRLKPTQTNDRSKPILEGLRKFRRQMTIEEQLHKSLSKVNMLSEAPSSHALNSANSASATGAGSSRPSIVSTMSIDEESPDELDDIDKIRDDLQSTKQMLALELRNREAQERENKKLLAKIRTLETELEREKSREKNLEYGSNVIVATMDPTPTSEQAYVNSLKREVEDARKVSKEVEKNYHDTGELLVEAKTEIEEQKRQIQLLERKLAAALQANATPSTNRPRISFRFAYDDEDEDDDYYGEKVTNHKGGGTWDGSRRASDAHFGRDSSPELELEMSESDPDEPEEKKTERRERRMGKEVKVLRSKLTKLKVKEEAAKKEKDALKQAMKKNHVILKEENKKFKKLEKEVQKMAASMKLDEDEVDAEDKDEEEAAEEEHEEEEEESEEESEESESEESEEESGSESEAEDSANSAKKCNLEPRVKKHESRFAAMKKCNVLLQANVDNLQDQISQVRSRATNLQDELDAVIADLGF</sequence>
<dbReference type="CTD" id="41377"/>
<feature type="compositionally biased region" description="Basic and acidic residues" evidence="2">
    <location>
        <begin position="332"/>
        <end position="351"/>
    </location>
</feature>
<feature type="region of interest" description="Disordered" evidence="2">
    <location>
        <begin position="527"/>
        <end position="558"/>
    </location>
</feature>
<feature type="compositionally biased region" description="Acidic residues" evidence="2">
    <location>
        <begin position="749"/>
        <end position="763"/>
    </location>
</feature>
<feature type="compositionally biased region" description="Low complexity" evidence="2">
    <location>
        <begin position="527"/>
        <end position="545"/>
    </location>
</feature>
<dbReference type="GeneID" id="111604584"/>
<feature type="domain" description="WH2" evidence="3">
    <location>
        <begin position="466"/>
        <end position="483"/>
    </location>
</feature>
<gene>
    <name evidence="5" type="primary">LOC111604584</name>
</gene>
<name>A0A6J1MH74_DROHY</name>
<evidence type="ECO:0000313" key="4">
    <source>
        <dbReference type="Proteomes" id="UP000504633"/>
    </source>
</evidence>
<feature type="region of interest" description="Disordered" evidence="2">
    <location>
        <begin position="828"/>
        <end position="900"/>
    </location>
</feature>
<feature type="compositionally biased region" description="Acidic residues" evidence="2">
    <location>
        <begin position="168"/>
        <end position="219"/>
    </location>
</feature>
<feature type="coiled-coil region" evidence="1">
    <location>
        <begin position="570"/>
        <end position="611"/>
    </location>
</feature>
<feature type="compositionally biased region" description="Acidic residues" evidence="2">
    <location>
        <begin position="838"/>
        <end position="888"/>
    </location>
</feature>
<dbReference type="InterPro" id="IPR003124">
    <property type="entry name" value="WH2_dom"/>
</dbReference>
<keyword evidence="1" id="KW-0175">Coiled coil</keyword>
<dbReference type="SMART" id="SM00246">
    <property type="entry name" value="WH2"/>
    <property type="match status" value="2"/>
</dbReference>
<protein>
    <submittedName>
        <fullName evidence="5">FK506-binding protein 5 isoform X1</fullName>
    </submittedName>
</protein>
<feature type="compositionally biased region" description="Low complexity" evidence="2">
    <location>
        <begin position="77"/>
        <end position="89"/>
    </location>
</feature>
<dbReference type="RefSeq" id="XP_023178454.2">
    <property type="nucleotide sequence ID" value="XM_023322686.2"/>
</dbReference>
<dbReference type="PROSITE" id="PS51082">
    <property type="entry name" value="WH2"/>
    <property type="match status" value="1"/>
</dbReference>
<feature type="coiled-coil region" evidence="1">
    <location>
        <begin position="916"/>
        <end position="950"/>
    </location>
</feature>
<dbReference type="AlphaFoldDB" id="A0A6J1MH74"/>
<feature type="compositionally biased region" description="Low complexity" evidence="2">
    <location>
        <begin position="112"/>
        <end position="122"/>
    </location>
</feature>